<keyword evidence="3 6" id="KW-0547">Nucleotide-binding</keyword>
<feature type="region of interest" description="Disordered" evidence="7">
    <location>
        <begin position="101"/>
        <end position="129"/>
    </location>
</feature>
<dbReference type="InterPro" id="IPR001849">
    <property type="entry name" value="PH_domain"/>
</dbReference>
<dbReference type="InterPro" id="IPR011009">
    <property type="entry name" value="Kinase-like_dom_sf"/>
</dbReference>
<dbReference type="SMART" id="SM00233">
    <property type="entry name" value="PH"/>
    <property type="match status" value="1"/>
</dbReference>
<feature type="binding site" evidence="6">
    <location>
        <position position="732"/>
    </location>
    <ligand>
        <name>ATP</name>
        <dbReference type="ChEBI" id="CHEBI:30616"/>
    </ligand>
</feature>
<dbReference type="Gene3D" id="3.30.200.20">
    <property type="entry name" value="Phosphorylase Kinase, domain 1"/>
    <property type="match status" value="1"/>
</dbReference>
<dbReference type="GO" id="GO:0004674">
    <property type="term" value="F:protein serine/threonine kinase activity"/>
    <property type="evidence" value="ECO:0007669"/>
    <property type="project" value="UniProtKB-KW"/>
</dbReference>
<evidence type="ECO:0000256" key="4">
    <source>
        <dbReference type="ARBA" id="ARBA00022777"/>
    </source>
</evidence>
<reference evidence="10" key="1">
    <citation type="submission" date="2022-12" db="EMBL/GenBank/DDBJ databases">
        <authorList>
            <person name="Webb A."/>
        </authorList>
    </citation>
    <scope>NUCLEOTIDE SEQUENCE</scope>
    <source>
        <strain evidence="10">Hp1</strain>
    </source>
</reference>
<sequence length="1051" mass="118187">MSRPSAHPADPAQLSTSARRPAAPPHDVPLRFHWEGYLQKRSDWLKHWETYYFVLRRRSLYCYLSQDDARRENAKSKIKKGKFGFSDRVVLVTAWDVAKQQLPPQAHSPGGSTPSPTRSAMASAEAGESHVRRGAKSLVDSTFRFTLATHKGHHLHFRTTSEASKHVWLQFVANAIADHDVAGHVHAAVQHLRTNVVDFYRGYEYFYAALCARVTAEETDAVPTALSPSSAAALSTTSGPRSTLDDSDRASVTSTGKKATASFVPVLPDQPLAKTDVAAPMDHVLVRFFSLLKSDVILRSNYLPMVPFEGKYRGFGGVLEYFSRLSQSVQVEQFIVESIQIEEDPDGNEEHEHKSSSSDVNGRACRRHCVVIISGRETMQVRYCQTTFVQQWTHKLYFKPDDGGRVSRWEIFGDVVASSVVFKAPGCTTNLTLPSLAERIRESVVGGYVVSIHLSQITDVHSRELQGDEFFVRCSLDTNEFEDVWHTEAQSRAAAPVECPTDSPCSELAPSWSYNYEQDLFLQFDRLSRDDNSVLLVECCRNSNHEVVARTHVNLASYLNSSNGVSSSSAGGTISSRLMGRRSRRKSSCGGVPAVDLQCYVLSNDHQSFFGKLLLGLTISSMSHRSVSHRSSMSGIRHSYRDSFCSDNGSVDAASLLPHEYLSARTSFRSFTKLAQQFSPPGEDVMHQFIINGVRYQLAEKYRMVKVVGKGTYGEVIAASDFVNGGTFAIKKLGQFLRHPKVALLALREIKLMSEIGTHPCLMGFHELQRPLDYEHFEDLYIIQPLMETDLCRIIHSKESLSDDQVQYFLYQMICGIHYLHSVDVLHRDIKPSNVLVNSDCRIKICDFGLARHANDRDLAEGLSEYVVTRWYRAPELLLANAYTKAIDMWSIGCIFAELLGRRIMFPGTSYVDQLKVIVDIVGTPATFSFCDNPVARRYAGRQFLIQSQKIPKVDWVQVFPEANPDGLDLLDRLLQFDPAKRITAAEALEHPYLSQWRDPQLEQPCHAEVATKLTQFDYAQVSYDPQTLKHLLYQEVIKAQLPSQQQQQQQ</sequence>
<dbReference type="InterPro" id="IPR008271">
    <property type="entry name" value="Ser/Thr_kinase_AS"/>
</dbReference>
<dbReference type="PANTHER" id="PTHR24055">
    <property type="entry name" value="MITOGEN-ACTIVATED PROTEIN KINASE"/>
    <property type="match status" value="1"/>
</dbReference>
<dbReference type="InterPro" id="IPR000719">
    <property type="entry name" value="Prot_kinase_dom"/>
</dbReference>
<evidence type="ECO:0000256" key="3">
    <source>
        <dbReference type="ARBA" id="ARBA00022741"/>
    </source>
</evidence>
<accession>A0AAV0SX32</accession>
<evidence type="ECO:0000259" key="8">
    <source>
        <dbReference type="PROSITE" id="PS50003"/>
    </source>
</evidence>
<evidence type="ECO:0000256" key="6">
    <source>
        <dbReference type="PROSITE-ProRule" id="PRU10141"/>
    </source>
</evidence>
<dbReference type="PROSITE" id="PS50003">
    <property type="entry name" value="PH_DOMAIN"/>
    <property type="match status" value="1"/>
</dbReference>
<dbReference type="SUPFAM" id="SSF56112">
    <property type="entry name" value="Protein kinase-like (PK-like)"/>
    <property type="match status" value="1"/>
</dbReference>
<evidence type="ECO:0000256" key="7">
    <source>
        <dbReference type="SAM" id="MobiDB-lite"/>
    </source>
</evidence>
<evidence type="ECO:0000256" key="5">
    <source>
        <dbReference type="ARBA" id="ARBA00022840"/>
    </source>
</evidence>
<dbReference type="PROSITE" id="PS50011">
    <property type="entry name" value="PROTEIN_KINASE_DOM"/>
    <property type="match status" value="1"/>
</dbReference>
<evidence type="ECO:0000256" key="1">
    <source>
        <dbReference type="ARBA" id="ARBA00022527"/>
    </source>
</evidence>
<organism evidence="10 11">
    <name type="scientific">Hyaloperonospora brassicae</name>
    <name type="common">Brassica downy mildew</name>
    <name type="synonym">Peronospora brassicae</name>
    <dbReference type="NCBI Taxonomy" id="162125"/>
    <lineage>
        <taxon>Eukaryota</taxon>
        <taxon>Sar</taxon>
        <taxon>Stramenopiles</taxon>
        <taxon>Oomycota</taxon>
        <taxon>Peronosporomycetes</taxon>
        <taxon>Peronosporales</taxon>
        <taxon>Peronosporaceae</taxon>
        <taxon>Hyaloperonospora</taxon>
    </lineage>
</organism>
<dbReference type="InterPro" id="IPR011993">
    <property type="entry name" value="PH-like_dom_sf"/>
</dbReference>
<evidence type="ECO:0008006" key="12">
    <source>
        <dbReference type="Google" id="ProtNLM"/>
    </source>
</evidence>
<evidence type="ECO:0000313" key="11">
    <source>
        <dbReference type="Proteomes" id="UP001162031"/>
    </source>
</evidence>
<keyword evidence="2" id="KW-0808">Transferase</keyword>
<keyword evidence="11" id="KW-1185">Reference proteome</keyword>
<dbReference type="AlphaFoldDB" id="A0AAV0SX32"/>
<evidence type="ECO:0000313" key="10">
    <source>
        <dbReference type="EMBL" id="CAI5710125.1"/>
    </source>
</evidence>
<gene>
    <name evidence="10" type="ORF">HBR001_LOCUS407</name>
</gene>
<dbReference type="InterPro" id="IPR017441">
    <property type="entry name" value="Protein_kinase_ATP_BS"/>
</dbReference>
<dbReference type="FunFam" id="1.10.510.10:FF:000040">
    <property type="entry name" value="Mitogen-activated protein kinase"/>
    <property type="match status" value="1"/>
</dbReference>
<dbReference type="Gene3D" id="2.30.29.30">
    <property type="entry name" value="Pleckstrin-homology domain (PH domain)/Phosphotyrosine-binding domain (PTB)"/>
    <property type="match status" value="1"/>
</dbReference>
<dbReference type="PROSITE" id="PS00107">
    <property type="entry name" value="PROTEIN_KINASE_ATP"/>
    <property type="match status" value="1"/>
</dbReference>
<dbReference type="SUPFAM" id="SSF50729">
    <property type="entry name" value="PH domain-like"/>
    <property type="match status" value="1"/>
</dbReference>
<evidence type="ECO:0000259" key="9">
    <source>
        <dbReference type="PROSITE" id="PS50011"/>
    </source>
</evidence>
<dbReference type="CDD" id="cd07834">
    <property type="entry name" value="STKc_MAPK"/>
    <property type="match status" value="1"/>
</dbReference>
<proteinExistence type="predicted"/>
<comment type="caution">
    <text evidence="10">The sequence shown here is derived from an EMBL/GenBank/DDBJ whole genome shotgun (WGS) entry which is preliminary data.</text>
</comment>
<dbReference type="Proteomes" id="UP001162031">
    <property type="component" value="Unassembled WGS sequence"/>
</dbReference>
<feature type="domain" description="PH" evidence="8">
    <location>
        <begin position="31"/>
        <end position="177"/>
    </location>
</feature>
<feature type="compositionally biased region" description="Low complexity" evidence="7">
    <location>
        <begin position="108"/>
        <end position="117"/>
    </location>
</feature>
<dbReference type="SMART" id="SM00220">
    <property type="entry name" value="S_TKc"/>
    <property type="match status" value="1"/>
</dbReference>
<evidence type="ECO:0000256" key="2">
    <source>
        <dbReference type="ARBA" id="ARBA00022679"/>
    </source>
</evidence>
<keyword evidence="5 6" id="KW-0067">ATP-binding</keyword>
<feature type="region of interest" description="Disordered" evidence="7">
    <location>
        <begin position="1"/>
        <end position="25"/>
    </location>
</feature>
<keyword evidence="4" id="KW-0418">Kinase</keyword>
<protein>
    <recommendedName>
        <fullName evidence="12">CMGC/MAPK protein kinase</fullName>
    </recommendedName>
</protein>
<dbReference type="InterPro" id="IPR050117">
    <property type="entry name" value="MAPK"/>
</dbReference>
<dbReference type="PROSITE" id="PS00108">
    <property type="entry name" value="PROTEIN_KINASE_ST"/>
    <property type="match status" value="1"/>
</dbReference>
<keyword evidence="1" id="KW-0723">Serine/threonine-protein kinase</keyword>
<name>A0AAV0SX32_HYABA</name>
<dbReference type="Pfam" id="PF00069">
    <property type="entry name" value="Pkinase"/>
    <property type="match status" value="1"/>
</dbReference>
<dbReference type="Gene3D" id="1.10.510.10">
    <property type="entry name" value="Transferase(Phosphotransferase) domain 1"/>
    <property type="match status" value="1"/>
</dbReference>
<feature type="domain" description="Protein kinase" evidence="9">
    <location>
        <begin position="702"/>
        <end position="994"/>
    </location>
</feature>
<feature type="region of interest" description="Disordered" evidence="7">
    <location>
        <begin position="231"/>
        <end position="251"/>
    </location>
</feature>
<dbReference type="EMBL" id="CANTFL010000056">
    <property type="protein sequence ID" value="CAI5710125.1"/>
    <property type="molecule type" value="Genomic_DNA"/>
</dbReference>
<dbReference type="GO" id="GO:0005524">
    <property type="term" value="F:ATP binding"/>
    <property type="evidence" value="ECO:0007669"/>
    <property type="project" value="UniProtKB-UniRule"/>
</dbReference>